<accession>A0ABY3PPL0</accession>
<dbReference type="InterPro" id="IPR001940">
    <property type="entry name" value="Peptidase_S1C"/>
</dbReference>
<evidence type="ECO:0000313" key="5">
    <source>
        <dbReference type="EMBL" id="UFP95638.1"/>
    </source>
</evidence>
<keyword evidence="2" id="KW-0378">Hydrolase</keyword>
<dbReference type="RefSeq" id="WP_230842863.1">
    <property type="nucleotide sequence ID" value="NZ_CP063845.1"/>
</dbReference>
<dbReference type="Proteomes" id="UP001054846">
    <property type="component" value="Chromosome"/>
</dbReference>
<keyword evidence="1" id="KW-0645">Protease</keyword>
<dbReference type="PANTHER" id="PTHR43343">
    <property type="entry name" value="PEPTIDASE S12"/>
    <property type="match status" value="1"/>
</dbReference>
<gene>
    <name evidence="5" type="ORF">ISF26_05190</name>
</gene>
<dbReference type="PRINTS" id="PR00834">
    <property type="entry name" value="PROTEASES2C"/>
</dbReference>
<feature type="chain" id="PRO_5045974793" evidence="4">
    <location>
        <begin position="28"/>
        <end position="471"/>
    </location>
</feature>
<dbReference type="PANTHER" id="PTHR43343:SF3">
    <property type="entry name" value="PROTEASE DO-LIKE 8, CHLOROPLASTIC"/>
    <property type="match status" value="1"/>
</dbReference>
<feature type="signal peptide" evidence="4">
    <location>
        <begin position="1"/>
        <end position="27"/>
    </location>
</feature>
<name>A0ABY3PPL0_9CYAN</name>
<dbReference type="Gene3D" id="2.40.10.120">
    <property type="match status" value="1"/>
</dbReference>
<evidence type="ECO:0000256" key="1">
    <source>
        <dbReference type="ARBA" id="ARBA00022670"/>
    </source>
</evidence>
<organism evidence="5 6">
    <name type="scientific">Gloeobacter morelensis MG652769</name>
    <dbReference type="NCBI Taxonomy" id="2781736"/>
    <lineage>
        <taxon>Bacteria</taxon>
        <taxon>Bacillati</taxon>
        <taxon>Cyanobacteriota</taxon>
        <taxon>Cyanophyceae</taxon>
        <taxon>Gloeobacterales</taxon>
        <taxon>Gloeobacteraceae</taxon>
        <taxon>Gloeobacter</taxon>
        <taxon>Gloeobacter morelensis</taxon>
    </lineage>
</organism>
<protein>
    <submittedName>
        <fullName evidence="5">Trypsin-like peptidase domain-containing protein</fullName>
    </submittedName>
</protein>
<dbReference type="InterPro" id="IPR051201">
    <property type="entry name" value="Chloro_Bact_Ser_Proteases"/>
</dbReference>
<dbReference type="Pfam" id="PF13365">
    <property type="entry name" value="Trypsin_2"/>
    <property type="match status" value="1"/>
</dbReference>
<reference evidence="5 6" key="1">
    <citation type="journal article" date="2021" name="Genome Biol. Evol.">
        <title>Complete Genome Sequencing of a Novel Gloeobacter Species from a Waterfall Cave in Mexico.</title>
        <authorList>
            <person name="Saw J.H."/>
            <person name="Cardona T."/>
            <person name="Montejano G."/>
        </authorList>
    </citation>
    <scope>NUCLEOTIDE SEQUENCE [LARGE SCALE GENOMIC DNA]</scope>
    <source>
        <strain evidence="5">MG652769</strain>
    </source>
</reference>
<evidence type="ECO:0000313" key="6">
    <source>
        <dbReference type="Proteomes" id="UP001054846"/>
    </source>
</evidence>
<evidence type="ECO:0000256" key="3">
    <source>
        <dbReference type="SAM" id="MobiDB-lite"/>
    </source>
</evidence>
<sequence>MFILNARFFQLLLILGLFLSFTPGVFAQTSGSTPLDAKLSVEQMKMKGVRSLTLGDWTTQIDALPYSQLVLLKTPGNDDEEPVVFDRHTMRQNGLEIAIASKWTRDELELKVYVQALSCVMYGAICNPVGAKVPGPVTNVRDLVINGTAYRLQGNDGVFPISDTVVAALRNATGEIEMRPVGQGAGTPYRIGAGTVDSFRNIYQQEVSIKQDLTLPAAVVNLEALDIEELVGKAVPSVVLIMTPKGSGTGFLISDDGYVVTNRHVVTNFKTPEVRFFDETIKTGRVVYRSSSKDFALLKVEIKKGAYPALAVCNLDKVTIGSEIVVIGNPGSFGTTQQKNLTNTVTRGIVSGIRSAENQTFLQTDAAINPGNSGGPMLNKYGEVLAIATWKIGTQGVQGLNFGGMIGEALSDAGVQVQATPTATLNACGNELSPPQKPLTPAMVTAPLQNTPIGPPTRLLQKSEGTKSSQH</sequence>
<keyword evidence="4" id="KW-0732">Signal</keyword>
<dbReference type="InterPro" id="IPR009003">
    <property type="entry name" value="Peptidase_S1_PA"/>
</dbReference>
<proteinExistence type="predicted"/>
<feature type="region of interest" description="Disordered" evidence="3">
    <location>
        <begin position="435"/>
        <end position="471"/>
    </location>
</feature>
<dbReference type="SUPFAM" id="SSF50494">
    <property type="entry name" value="Trypsin-like serine proteases"/>
    <property type="match status" value="1"/>
</dbReference>
<dbReference type="EMBL" id="CP063845">
    <property type="protein sequence ID" value="UFP95638.1"/>
    <property type="molecule type" value="Genomic_DNA"/>
</dbReference>
<evidence type="ECO:0000256" key="2">
    <source>
        <dbReference type="ARBA" id="ARBA00022801"/>
    </source>
</evidence>
<evidence type="ECO:0000256" key="4">
    <source>
        <dbReference type="SAM" id="SignalP"/>
    </source>
</evidence>
<keyword evidence="6" id="KW-1185">Reference proteome</keyword>